<evidence type="ECO:0000313" key="8">
    <source>
        <dbReference type="EMBL" id="GLS63137.1"/>
    </source>
</evidence>
<dbReference type="CDD" id="cd09871">
    <property type="entry name" value="PIN_MtVapC28-VapC30-like"/>
    <property type="match status" value="1"/>
</dbReference>
<evidence type="ECO:0000256" key="2">
    <source>
        <dbReference type="ARBA" id="ARBA00022722"/>
    </source>
</evidence>
<comment type="similarity">
    <text evidence="5">Belongs to the PINc/VapC protein family.</text>
</comment>
<dbReference type="GO" id="GO:0004540">
    <property type="term" value="F:RNA nuclease activity"/>
    <property type="evidence" value="ECO:0007669"/>
    <property type="project" value="InterPro"/>
</dbReference>
<dbReference type="GO" id="GO:0000287">
    <property type="term" value="F:magnesium ion binding"/>
    <property type="evidence" value="ECO:0007669"/>
    <property type="project" value="UniProtKB-UniRule"/>
</dbReference>
<evidence type="ECO:0000256" key="5">
    <source>
        <dbReference type="HAMAP-Rule" id="MF_00265"/>
    </source>
</evidence>
<reference evidence="8" key="1">
    <citation type="journal article" date="2014" name="Int. J. Syst. Evol. Microbiol.">
        <title>Complete genome of a new Firmicutes species belonging to the dominant human colonic microbiota ('Ruminococcus bicirculans') reveals two chromosomes and a selective capacity to utilize plant glucans.</title>
        <authorList>
            <consortium name="NISC Comparative Sequencing Program"/>
            <person name="Wegmann U."/>
            <person name="Louis P."/>
            <person name="Goesmann A."/>
            <person name="Henrissat B."/>
            <person name="Duncan S.H."/>
            <person name="Flint H.J."/>
        </authorList>
    </citation>
    <scope>NUCLEOTIDE SEQUENCE</scope>
    <source>
        <strain evidence="8">NBRC 107715</strain>
    </source>
</reference>
<feature type="binding site" evidence="5">
    <location>
        <position position="100"/>
    </location>
    <ligand>
        <name>Mg(2+)</name>
        <dbReference type="ChEBI" id="CHEBI:18420"/>
    </ligand>
</feature>
<dbReference type="InterPro" id="IPR002716">
    <property type="entry name" value="PIN_dom"/>
</dbReference>
<accession>A0A512J6R2</accession>
<dbReference type="GO" id="GO:0090729">
    <property type="term" value="F:toxin activity"/>
    <property type="evidence" value="ECO:0007669"/>
    <property type="project" value="UniProtKB-KW"/>
</dbReference>
<gene>
    <name evidence="7" type="primary">vapC_2</name>
    <name evidence="5" type="synonym">vapC</name>
    <name evidence="8" type="synonym">vapC_3</name>
    <name evidence="8" type="ORF">GCM10007888_15180</name>
    <name evidence="7" type="ORF">MOX02_36960</name>
</gene>
<keyword evidence="10" id="KW-1185">Reference proteome</keyword>
<keyword evidence="5" id="KW-0800">Toxin</keyword>
<evidence type="ECO:0000256" key="1">
    <source>
        <dbReference type="ARBA" id="ARBA00022649"/>
    </source>
</evidence>
<reference evidence="10" key="2">
    <citation type="journal article" date="2019" name="Int. J. Syst. Evol. Microbiol.">
        <title>The Global Catalogue of Microorganisms (GCM) 10K type strain sequencing project: providing services to taxonomists for standard genome sequencing and annotation.</title>
        <authorList>
            <consortium name="The Broad Institute Genomics Platform"/>
            <consortium name="The Broad Institute Genome Sequencing Center for Infectious Disease"/>
            <person name="Wu L."/>
            <person name="Ma J."/>
        </authorList>
    </citation>
    <scope>NUCLEOTIDE SEQUENCE [LARGE SCALE GENOMIC DNA]</scope>
    <source>
        <strain evidence="10">NBRC 107715</strain>
    </source>
</reference>
<organism evidence="7 9">
    <name type="scientific">Methylobacterium oxalidis</name>
    <dbReference type="NCBI Taxonomy" id="944322"/>
    <lineage>
        <taxon>Bacteria</taxon>
        <taxon>Pseudomonadati</taxon>
        <taxon>Pseudomonadota</taxon>
        <taxon>Alphaproteobacteria</taxon>
        <taxon>Hyphomicrobiales</taxon>
        <taxon>Methylobacteriaceae</taxon>
        <taxon>Methylobacterium</taxon>
    </lineage>
</organism>
<keyword evidence="5" id="KW-0460">Magnesium</keyword>
<sequence>MIALDTSAIVAIAMEEAEGDLFEEIVVARSAIVAPPTLLEARMVLTARVPDFAPRFLDNLVGWPSVTVVPFTLDMYRAASDAFLRFGKGRGHRAQLNFGDCLAYAVARTHAAPLLFKGDDFVHTDIEPAHETRA</sequence>
<keyword evidence="2 5" id="KW-0540">Nuclease</keyword>
<evidence type="ECO:0000313" key="10">
    <source>
        <dbReference type="Proteomes" id="UP001156856"/>
    </source>
</evidence>
<evidence type="ECO:0000259" key="6">
    <source>
        <dbReference type="Pfam" id="PF01850"/>
    </source>
</evidence>
<dbReference type="HAMAP" id="MF_00265">
    <property type="entry name" value="VapC_Nob1"/>
    <property type="match status" value="1"/>
</dbReference>
<dbReference type="EMBL" id="BJZU01000074">
    <property type="protein sequence ID" value="GEP05658.1"/>
    <property type="molecule type" value="Genomic_DNA"/>
</dbReference>
<dbReference type="Proteomes" id="UP001156856">
    <property type="component" value="Unassembled WGS sequence"/>
</dbReference>
<dbReference type="InterPro" id="IPR029060">
    <property type="entry name" value="PIN-like_dom_sf"/>
</dbReference>
<dbReference type="EMBL" id="BSPK01000019">
    <property type="protein sequence ID" value="GLS63137.1"/>
    <property type="molecule type" value="Genomic_DNA"/>
</dbReference>
<feature type="binding site" evidence="5">
    <location>
        <position position="5"/>
    </location>
    <ligand>
        <name>Mg(2+)</name>
        <dbReference type="ChEBI" id="CHEBI:18420"/>
    </ligand>
</feature>
<dbReference type="AlphaFoldDB" id="A0A512J6R2"/>
<proteinExistence type="inferred from homology"/>
<dbReference type="RefSeq" id="WP_147027209.1">
    <property type="nucleotide sequence ID" value="NZ_BJZU01000074.1"/>
</dbReference>
<keyword evidence="3 5" id="KW-0479">Metal-binding</keyword>
<comment type="function">
    <text evidence="5">Toxic component of a toxin-antitoxin (TA) system. An RNase.</text>
</comment>
<dbReference type="Proteomes" id="UP000321960">
    <property type="component" value="Unassembled WGS sequence"/>
</dbReference>
<dbReference type="OrthoDB" id="32625at2"/>
<dbReference type="SUPFAM" id="SSF88723">
    <property type="entry name" value="PIN domain-like"/>
    <property type="match status" value="1"/>
</dbReference>
<dbReference type="GO" id="GO:0016787">
    <property type="term" value="F:hydrolase activity"/>
    <property type="evidence" value="ECO:0007669"/>
    <property type="project" value="UniProtKB-KW"/>
</dbReference>
<dbReference type="Gene3D" id="3.40.50.1010">
    <property type="entry name" value="5'-nuclease"/>
    <property type="match status" value="1"/>
</dbReference>
<feature type="domain" description="PIN" evidence="6">
    <location>
        <begin position="2"/>
        <end position="125"/>
    </location>
</feature>
<reference evidence="7 9" key="3">
    <citation type="submission" date="2019-07" db="EMBL/GenBank/DDBJ databases">
        <title>Whole genome shotgun sequence of Methylobacterium oxalidis NBRC 107715.</title>
        <authorList>
            <person name="Hosoyama A."/>
            <person name="Uohara A."/>
            <person name="Ohji S."/>
            <person name="Ichikawa N."/>
        </authorList>
    </citation>
    <scope>NUCLEOTIDE SEQUENCE [LARGE SCALE GENOMIC DNA]</scope>
    <source>
        <strain evidence="7 9">NBRC 107715</strain>
    </source>
</reference>
<comment type="cofactor">
    <cofactor evidence="5">
        <name>Mg(2+)</name>
        <dbReference type="ChEBI" id="CHEBI:18420"/>
    </cofactor>
</comment>
<dbReference type="InterPro" id="IPR022907">
    <property type="entry name" value="VapC_family"/>
</dbReference>
<evidence type="ECO:0000256" key="3">
    <source>
        <dbReference type="ARBA" id="ARBA00022723"/>
    </source>
</evidence>
<keyword evidence="1 5" id="KW-1277">Toxin-antitoxin system</keyword>
<evidence type="ECO:0000256" key="4">
    <source>
        <dbReference type="ARBA" id="ARBA00022801"/>
    </source>
</evidence>
<keyword evidence="4 5" id="KW-0378">Hydrolase</keyword>
<dbReference type="EC" id="3.1.-.-" evidence="5"/>
<name>A0A512J6R2_9HYPH</name>
<evidence type="ECO:0000313" key="9">
    <source>
        <dbReference type="Proteomes" id="UP000321960"/>
    </source>
</evidence>
<dbReference type="Pfam" id="PF01850">
    <property type="entry name" value="PIN"/>
    <property type="match status" value="1"/>
</dbReference>
<protein>
    <recommendedName>
        <fullName evidence="5">Ribonuclease VapC</fullName>
        <shortName evidence="5">RNase VapC</shortName>
        <ecNumber evidence="5">3.1.-.-</ecNumber>
    </recommendedName>
    <alternativeName>
        <fullName evidence="5">Toxin VapC</fullName>
    </alternativeName>
</protein>
<comment type="caution">
    <text evidence="7">The sequence shown here is derived from an EMBL/GenBank/DDBJ whole genome shotgun (WGS) entry which is preliminary data.</text>
</comment>
<reference evidence="8" key="4">
    <citation type="submission" date="2023-01" db="EMBL/GenBank/DDBJ databases">
        <title>Draft genome sequence of Methylobacterium oxalidis strain NBRC 107715.</title>
        <authorList>
            <person name="Sun Q."/>
            <person name="Mori K."/>
        </authorList>
    </citation>
    <scope>NUCLEOTIDE SEQUENCE</scope>
    <source>
        <strain evidence="8">NBRC 107715</strain>
    </source>
</reference>
<evidence type="ECO:0000313" key="7">
    <source>
        <dbReference type="EMBL" id="GEP05658.1"/>
    </source>
</evidence>